<evidence type="ECO:0000313" key="3">
    <source>
        <dbReference type="Proteomes" id="UP000018949"/>
    </source>
</evidence>
<sequence length="320" mass="36941">MKKVIKWIIGLNIFLFMNYIVANAFSALATDVGYADYLLGKNTIIYFFQEKELHSVSFKGYALVFSLSSLLSLVYLLIQAVLRVIKKNKILKKENDSLRATAEKVPFNEKLQKMEHQFIIKSKDFISKVSSTKVIGIQLYKYDVRTIGNLIEVSIKFEDQIINSSQSLSTRTTVFHFDRELFLDLQEKYSQSSLDSFISNNIQSIATKTYTPKNKKELGLFFLLRVASSLSNTQLTDPKYKAWLHNIKDNGKIEGVIHSYLSQKPYVFSNGSETREYVCFHHPEKEFADSYIIIVAFEKNYSHPTNLTEKTDNFRAMLSF</sequence>
<feature type="transmembrane region" description="Helical" evidence="1">
    <location>
        <begin position="7"/>
        <end position="29"/>
    </location>
</feature>
<proteinExistence type="predicted"/>
<evidence type="ECO:0000256" key="1">
    <source>
        <dbReference type="SAM" id="Phobius"/>
    </source>
</evidence>
<feature type="transmembrane region" description="Helical" evidence="1">
    <location>
        <begin position="61"/>
        <end position="85"/>
    </location>
</feature>
<reference evidence="2 3" key="1">
    <citation type="submission" date="2013-12" db="EMBL/GenBank/DDBJ databases">
        <title>NBRP : Genome information of microbial organism related human and environment.</title>
        <authorList>
            <person name="Hattori M."/>
            <person name="Oshima K."/>
            <person name="Inaba H."/>
            <person name="Suda W."/>
            <person name="Sakamoto M."/>
            <person name="Iino T."/>
            <person name="Kitahara M."/>
            <person name="Oshida Y."/>
            <person name="Iida T."/>
            <person name="Kudo T."/>
            <person name="Itoh T."/>
            <person name="Ahmed I."/>
            <person name="Ohkuma M."/>
        </authorList>
    </citation>
    <scope>NUCLEOTIDE SEQUENCE [LARGE SCALE GENOMIC DNA]</scope>
    <source>
        <strain evidence="2 3">JCM 21738</strain>
    </source>
</reference>
<accession>W4RUP2</accession>
<keyword evidence="3" id="KW-1185">Reference proteome</keyword>
<organism evidence="2 3">
    <name type="scientific">Mesobacillus boroniphilus JCM 21738</name>
    <dbReference type="NCBI Taxonomy" id="1294265"/>
    <lineage>
        <taxon>Bacteria</taxon>
        <taxon>Bacillati</taxon>
        <taxon>Bacillota</taxon>
        <taxon>Bacilli</taxon>
        <taxon>Bacillales</taxon>
        <taxon>Bacillaceae</taxon>
        <taxon>Mesobacillus</taxon>
    </lineage>
</organism>
<comment type="caution">
    <text evidence="2">The sequence shown here is derived from an EMBL/GenBank/DDBJ whole genome shotgun (WGS) entry which is preliminary data.</text>
</comment>
<dbReference type="EMBL" id="BAUW01000131">
    <property type="protein sequence ID" value="GAE48140.1"/>
    <property type="molecule type" value="Genomic_DNA"/>
</dbReference>
<protein>
    <submittedName>
        <fullName evidence="2">Uncharacterized protein</fullName>
    </submittedName>
</protein>
<evidence type="ECO:0000313" key="2">
    <source>
        <dbReference type="EMBL" id="GAE48140.1"/>
    </source>
</evidence>
<keyword evidence="1" id="KW-0812">Transmembrane</keyword>
<gene>
    <name evidence="2" type="ORF">JCM21738_5221</name>
</gene>
<keyword evidence="1" id="KW-0472">Membrane</keyword>
<dbReference type="RefSeq" id="WP_023626596.1">
    <property type="nucleotide sequence ID" value="NZ_BAUW01000131.1"/>
</dbReference>
<keyword evidence="1" id="KW-1133">Transmembrane helix</keyword>
<dbReference type="Proteomes" id="UP000018949">
    <property type="component" value="Unassembled WGS sequence"/>
</dbReference>
<name>W4RUP2_9BACI</name>
<dbReference type="AlphaFoldDB" id="W4RUP2"/>